<dbReference type="eggNOG" id="COG1173">
    <property type="taxonomic scope" value="Bacteria"/>
</dbReference>
<feature type="transmembrane region" description="Helical" evidence="10">
    <location>
        <begin position="245"/>
        <end position="268"/>
    </location>
</feature>
<keyword evidence="3" id="KW-1003">Cell membrane</keyword>
<keyword evidence="8 10" id="KW-0472">Membrane</keyword>
<keyword evidence="7 10" id="KW-1133">Transmembrane helix</keyword>
<evidence type="ECO:0000256" key="7">
    <source>
        <dbReference type="ARBA" id="ARBA00022989"/>
    </source>
</evidence>
<evidence type="ECO:0000256" key="10">
    <source>
        <dbReference type="RuleBase" id="RU363032"/>
    </source>
</evidence>
<evidence type="ECO:0000259" key="11">
    <source>
        <dbReference type="PROSITE" id="PS50928"/>
    </source>
</evidence>
<dbReference type="Pfam" id="PF12911">
    <property type="entry name" value="OppC_N"/>
    <property type="match status" value="1"/>
</dbReference>
<dbReference type="InterPro" id="IPR050366">
    <property type="entry name" value="BP-dependent_transpt_permease"/>
</dbReference>
<dbReference type="CDD" id="cd06261">
    <property type="entry name" value="TM_PBP2"/>
    <property type="match status" value="1"/>
</dbReference>
<dbReference type="PROSITE" id="PS50928">
    <property type="entry name" value="ABC_TM1"/>
    <property type="match status" value="1"/>
</dbReference>
<dbReference type="InterPro" id="IPR035906">
    <property type="entry name" value="MetI-like_sf"/>
</dbReference>
<feature type="domain" description="ABC transmembrane type-1" evidence="11">
    <location>
        <begin position="137"/>
        <end position="323"/>
    </location>
</feature>
<reference evidence="12 13" key="1">
    <citation type="submission" date="2014-02" db="EMBL/GenBank/DDBJ databases">
        <title>Genome sequence of Ureaplasma diversum strain 246.</title>
        <authorList>
            <person name="Sirand-Pugnet P."/>
            <person name="Breton M."/>
            <person name="Dordet-Frisoni E."/>
            <person name="Baranowski E."/>
            <person name="Barre A."/>
            <person name="Couture C."/>
            <person name="Dupuy V."/>
            <person name="Gaurivaud P."/>
            <person name="Jacob D."/>
            <person name="Lemaitre C."/>
            <person name="Manso-Silvan L."/>
            <person name="Nikolski M."/>
            <person name="Nouvel L.-X."/>
            <person name="Poumarat F."/>
            <person name="Tardy F."/>
            <person name="Thebault P."/>
            <person name="Theil S."/>
            <person name="Citti C."/>
            <person name="Thiaucourt F."/>
            <person name="Blanchard A."/>
        </authorList>
    </citation>
    <scope>NUCLEOTIDE SEQUENCE [LARGE SCALE GENOMIC DNA]</scope>
    <source>
        <strain evidence="12 13">NCTC 246</strain>
    </source>
</reference>
<proteinExistence type="inferred from homology"/>
<dbReference type="InterPro" id="IPR000515">
    <property type="entry name" value="MetI-like"/>
</dbReference>
<dbReference type="PANTHER" id="PTHR43386:SF24">
    <property type="entry name" value="OLIGOPEPTIDE TRANSPORT SYSTEM PERMEASE PROTEIN AMID"/>
    <property type="match status" value="1"/>
</dbReference>
<feature type="transmembrane region" description="Helical" evidence="10">
    <location>
        <begin position="199"/>
        <end position="218"/>
    </location>
</feature>
<dbReference type="GO" id="GO:0015833">
    <property type="term" value="P:peptide transport"/>
    <property type="evidence" value="ECO:0007669"/>
    <property type="project" value="UniProtKB-KW"/>
</dbReference>
<gene>
    <name evidence="12" type="primary">oppC-2</name>
    <name evidence="12" type="ORF">UDIV_5860</name>
</gene>
<dbReference type="Gene3D" id="1.10.3720.10">
    <property type="entry name" value="MetI-like"/>
    <property type="match status" value="1"/>
</dbReference>
<keyword evidence="13" id="KW-1185">Reference proteome</keyword>
<evidence type="ECO:0000313" key="12">
    <source>
        <dbReference type="EMBL" id="KEZ22526.1"/>
    </source>
</evidence>
<evidence type="ECO:0000256" key="8">
    <source>
        <dbReference type="ARBA" id="ARBA00023136"/>
    </source>
</evidence>
<comment type="caution">
    <text evidence="12">The sequence shown here is derived from an EMBL/GenBank/DDBJ whole genome shotgun (WGS) entry which is preliminary data.</text>
</comment>
<evidence type="ECO:0000256" key="1">
    <source>
        <dbReference type="ARBA" id="ARBA00004651"/>
    </source>
</evidence>
<dbReference type="PANTHER" id="PTHR43386">
    <property type="entry name" value="OLIGOPEPTIDE TRANSPORT SYSTEM PERMEASE PROTEIN APPC"/>
    <property type="match status" value="1"/>
</dbReference>
<evidence type="ECO:0000256" key="4">
    <source>
        <dbReference type="ARBA" id="ARBA00022692"/>
    </source>
</evidence>
<organism evidence="12 13">
    <name type="scientific">Ureaplasma diversum NCTC 246</name>
    <dbReference type="NCBI Taxonomy" id="1188241"/>
    <lineage>
        <taxon>Bacteria</taxon>
        <taxon>Bacillati</taxon>
        <taxon>Mycoplasmatota</taxon>
        <taxon>Mycoplasmoidales</taxon>
        <taxon>Mycoplasmoidaceae</taxon>
        <taxon>Ureaplasma</taxon>
    </lineage>
</organism>
<comment type="similarity">
    <text evidence="9">Belongs to the binding-protein-dependent transport system permease family. OppBC subfamily.</text>
</comment>
<dbReference type="AlphaFoldDB" id="A0A084EX34"/>
<dbReference type="RefSeq" id="WP_038103262.1">
    <property type="nucleotide sequence ID" value="NZ_JFDP01000071.1"/>
</dbReference>
<dbReference type="OrthoDB" id="9797472at2"/>
<feature type="transmembrane region" description="Helical" evidence="10">
    <location>
        <begin position="304"/>
        <end position="323"/>
    </location>
</feature>
<dbReference type="GO" id="GO:0005886">
    <property type="term" value="C:plasma membrane"/>
    <property type="evidence" value="ECO:0007669"/>
    <property type="project" value="UniProtKB-SubCell"/>
</dbReference>
<dbReference type="SUPFAM" id="SSF161098">
    <property type="entry name" value="MetI-like"/>
    <property type="match status" value="1"/>
</dbReference>
<accession>A0A084EX34</accession>
<protein>
    <submittedName>
        <fullName evidence="12">Oligopeptide ABC transporter, permease protein</fullName>
    </submittedName>
</protein>
<evidence type="ECO:0000256" key="2">
    <source>
        <dbReference type="ARBA" id="ARBA00022448"/>
    </source>
</evidence>
<evidence type="ECO:0000256" key="9">
    <source>
        <dbReference type="ARBA" id="ARBA00024202"/>
    </source>
</evidence>
<comment type="subcellular location">
    <subcellularLocation>
        <location evidence="1 10">Cell membrane</location>
        <topology evidence="1 10">Multi-pass membrane protein</topology>
    </subcellularLocation>
</comment>
<dbReference type="EMBL" id="JFDP01000071">
    <property type="protein sequence ID" value="KEZ22526.1"/>
    <property type="molecule type" value="Genomic_DNA"/>
</dbReference>
<feature type="transmembrane region" description="Helical" evidence="10">
    <location>
        <begin position="75"/>
        <end position="96"/>
    </location>
</feature>
<evidence type="ECO:0000256" key="6">
    <source>
        <dbReference type="ARBA" id="ARBA00022927"/>
    </source>
</evidence>
<keyword evidence="2 10" id="KW-0813">Transport</keyword>
<sequence>MAFRDFINNWANKIKARKVEMSNEELKSAPNPWLQPFQYKKWELIGAAFKQSEFNTLKNKHQPFQEFVYRYSKNFSGVVGFLLLLILVILALIIPLTTSDPTNINLEKRFLYFYQEGYVLGTDALGRDVWALLWWGLRYSILLSIVVVFIEVVVGLSMGILMGQFPKFDAVMQPIIKVINVVPSILILILVSIALNPSFWVLAFALSITSWTGMANQIRAQIKRARNFEWVSASRVLGTKTIKILWNYIPVIIPILVTQLIFTIPGVILSESGLSFIGLSIPNTATLGNMLTDGSKIFLAKPRYVIIPSTFLIMITTCVQLIGSSVQDSLRRQR</sequence>
<keyword evidence="6" id="KW-0653">Protein transport</keyword>
<evidence type="ECO:0000313" key="13">
    <source>
        <dbReference type="Proteomes" id="UP000028537"/>
    </source>
</evidence>
<dbReference type="Pfam" id="PF00528">
    <property type="entry name" value="BPD_transp_1"/>
    <property type="match status" value="1"/>
</dbReference>
<evidence type="ECO:0000256" key="5">
    <source>
        <dbReference type="ARBA" id="ARBA00022856"/>
    </source>
</evidence>
<dbReference type="GO" id="GO:0015031">
    <property type="term" value="P:protein transport"/>
    <property type="evidence" value="ECO:0007669"/>
    <property type="project" value="UniProtKB-KW"/>
</dbReference>
<evidence type="ECO:0000256" key="3">
    <source>
        <dbReference type="ARBA" id="ARBA00022475"/>
    </source>
</evidence>
<dbReference type="GO" id="GO:0055085">
    <property type="term" value="P:transmembrane transport"/>
    <property type="evidence" value="ECO:0007669"/>
    <property type="project" value="InterPro"/>
</dbReference>
<feature type="transmembrane region" description="Helical" evidence="10">
    <location>
        <begin position="175"/>
        <end position="193"/>
    </location>
</feature>
<dbReference type="Proteomes" id="UP000028537">
    <property type="component" value="Unassembled WGS sequence"/>
</dbReference>
<keyword evidence="4 10" id="KW-0812">Transmembrane</keyword>
<name>A0A084EX34_9BACT</name>
<dbReference type="InterPro" id="IPR025966">
    <property type="entry name" value="OppC_N"/>
</dbReference>
<feature type="transmembrane region" description="Helical" evidence="10">
    <location>
        <begin position="139"/>
        <end position="163"/>
    </location>
</feature>
<keyword evidence="5" id="KW-0571">Peptide transport</keyword>